<dbReference type="CDD" id="cd00320">
    <property type="entry name" value="cpn10"/>
    <property type="match status" value="1"/>
</dbReference>
<dbReference type="Gene3D" id="2.30.33.40">
    <property type="entry name" value="GroES chaperonin"/>
    <property type="match status" value="1"/>
</dbReference>
<dbReference type="Proteomes" id="UP000626109">
    <property type="component" value="Unassembled WGS sequence"/>
</dbReference>
<dbReference type="GO" id="GO:0046872">
    <property type="term" value="F:metal ion binding"/>
    <property type="evidence" value="ECO:0007669"/>
    <property type="project" value="TreeGrafter"/>
</dbReference>
<dbReference type="Pfam" id="PF00166">
    <property type="entry name" value="Cpn10"/>
    <property type="match status" value="1"/>
</dbReference>
<keyword evidence="2 6" id="KW-0143">Chaperone</keyword>
<feature type="non-terminal residue" evidence="8">
    <location>
        <position position="1"/>
    </location>
</feature>
<organism evidence="8 9">
    <name type="scientific">Polarella glacialis</name>
    <name type="common">Dinoflagellate</name>
    <dbReference type="NCBI Taxonomy" id="89957"/>
    <lineage>
        <taxon>Eukaryota</taxon>
        <taxon>Sar</taxon>
        <taxon>Alveolata</taxon>
        <taxon>Dinophyceae</taxon>
        <taxon>Suessiales</taxon>
        <taxon>Suessiaceae</taxon>
        <taxon>Polarella</taxon>
    </lineage>
</organism>
<dbReference type="PANTHER" id="PTHR10772">
    <property type="entry name" value="10 KDA HEAT SHOCK PROTEIN"/>
    <property type="match status" value="1"/>
</dbReference>
<dbReference type="GO" id="GO:0044183">
    <property type="term" value="F:protein folding chaperone"/>
    <property type="evidence" value="ECO:0007669"/>
    <property type="project" value="InterPro"/>
</dbReference>
<dbReference type="PANTHER" id="PTHR10772:SF63">
    <property type="entry name" value="20 KDA CHAPERONIN, CHLOROPLASTIC"/>
    <property type="match status" value="1"/>
</dbReference>
<evidence type="ECO:0000256" key="6">
    <source>
        <dbReference type="RuleBase" id="RU003479"/>
    </source>
</evidence>
<dbReference type="InterPro" id="IPR037124">
    <property type="entry name" value="Chaperonin_GroES_sf"/>
</dbReference>
<evidence type="ECO:0000256" key="1">
    <source>
        <dbReference type="ARBA" id="ARBA00006975"/>
    </source>
</evidence>
<name>A0A813JJE5_POLGL</name>
<dbReference type="GO" id="GO:0051082">
    <property type="term" value="F:unfolded protein binding"/>
    <property type="evidence" value="ECO:0007669"/>
    <property type="project" value="TreeGrafter"/>
</dbReference>
<evidence type="ECO:0000256" key="5">
    <source>
        <dbReference type="ARBA" id="ARBA00079398"/>
    </source>
</evidence>
<dbReference type="InterPro" id="IPR011032">
    <property type="entry name" value="GroES-like_sf"/>
</dbReference>
<evidence type="ECO:0000256" key="2">
    <source>
        <dbReference type="ARBA" id="ARBA00023186"/>
    </source>
</evidence>
<sequence>MVASPGWPSLAFTSSARVRRRTPAVVSLGLVAVFFAPAKLAFSVGVSLAGAGCHHVRQRVCLNAGKASLEVSGSVEPLGSFVLVKVGAAEAETKSGILLAKSEKPKGGEAIAVGPGEADSDSGVVTPLTVAVGDQVVYSRYSGSEIMSVGGVEHVLVREDDILLRYTGDEPSVSSLSMPRGKILVKLQSSEEATDSGILLSKGAVKQSSTVGEVDMFDTRLLLLEQATCCLTDPSCLLQSRLATLSDFAMAMRLIWTSTTTDIQLSRCRTASPSGRQPEAKPATAKAAEGGSPNRIQMAFGATEAPPDSSNTRTRVARVRAEADMDRTLLPETTELSVMEDPLTTEERDALTRVRQHEVVVAALRTSVDELRNKK</sequence>
<protein>
    <recommendedName>
        <fullName evidence="4">20 kDa chaperonin, chloroplastic</fullName>
    </recommendedName>
    <alternativeName>
        <fullName evidence="3">Chaperonin 10</fullName>
    </alternativeName>
    <alternativeName>
        <fullName evidence="5">Protein Cpn21</fullName>
    </alternativeName>
</protein>
<proteinExistence type="inferred from homology"/>
<evidence type="ECO:0000256" key="3">
    <source>
        <dbReference type="ARBA" id="ARBA00031971"/>
    </source>
</evidence>
<feature type="compositionally biased region" description="Low complexity" evidence="7">
    <location>
        <begin position="280"/>
        <end position="291"/>
    </location>
</feature>
<dbReference type="SUPFAM" id="SSF50129">
    <property type="entry name" value="GroES-like"/>
    <property type="match status" value="1"/>
</dbReference>
<accession>A0A813JJE5</accession>
<comment type="caution">
    <text evidence="8">The sequence shown here is derived from an EMBL/GenBank/DDBJ whole genome shotgun (WGS) entry which is preliminary data.</text>
</comment>
<dbReference type="SMART" id="SM00883">
    <property type="entry name" value="Cpn10"/>
    <property type="match status" value="1"/>
</dbReference>
<evidence type="ECO:0000313" key="9">
    <source>
        <dbReference type="Proteomes" id="UP000626109"/>
    </source>
</evidence>
<comment type="similarity">
    <text evidence="1 6">Belongs to the GroES chaperonin family.</text>
</comment>
<dbReference type="EMBL" id="CAJNNW010025265">
    <property type="protein sequence ID" value="CAE8676547.1"/>
    <property type="molecule type" value="Genomic_DNA"/>
</dbReference>
<dbReference type="GO" id="GO:0051087">
    <property type="term" value="F:protein-folding chaperone binding"/>
    <property type="evidence" value="ECO:0007669"/>
    <property type="project" value="TreeGrafter"/>
</dbReference>
<dbReference type="FunFam" id="2.30.33.40:FF:000001">
    <property type="entry name" value="10 kDa chaperonin"/>
    <property type="match status" value="1"/>
</dbReference>
<gene>
    <name evidence="8" type="ORF">PGLA2088_LOCUS19938</name>
</gene>
<evidence type="ECO:0000256" key="4">
    <source>
        <dbReference type="ARBA" id="ARBA00073031"/>
    </source>
</evidence>
<feature type="region of interest" description="Disordered" evidence="7">
    <location>
        <begin position="267"/>
        <end position="292"/>
    </location>
</feature>
<reference evidence="8" key="1">
    <citation type="submission" date="2021-02" db="EMBL/GenBank/DDBJ databases">
        <authorList>
            <person name="Dougan E. K."/>
            <person name="Rhodes N."/>
            <person name="Thang M."/>
            <person name="Chan C."/>
        </authorList>
    </citation>
    <scope>NUCLEOTIDE SEQUENCE</scope>
</reference>
<evidence type="ECO:0000256" key="7">
    <source>
        <dbReference type="SAM" id="MobiDB-lite"/>
    </source>
</evidence>
<dbReference type="AlphaFoldDB" id="A0A813JJE5"/>
<evidence type="ECO:0000313" key="8">
    <source>
        <dbReference type="EMBL" id="CAE8676547.1"/>
    </source>
</evidence>
<dbReference type="InterPro" id="IPR020818">
    <property type="entry name" value="Chaperonin_GroES"/>
</dbReference>
<dbReference type="GO" id="GO:0005524">
    <property type="term" value="F:ATP binding"/>
    <property type="evidence" value="ECO:0007669"/>
    <property type="project" value="InterPro"/>
</dbReference>
<dbReference type="PRINTS" id="PR00297">
    <property type="entry name" value="CHAPERONIN10"/>
</dbReference>